<keyword evidence="2" id="KW-1185">Reference proteome</keyword>
<accession>A0ACB9RPZ9</accession>
<proteinExistence type="predicted"/>
<organism evidence="1 2">
    <name type="scientific">Melastoma candidum</name>
    <dbReference type="NCBI Taxonomy" id="119954"/>
    <lineage>
        <taxon>Eukaryota</taxon>
        <taxon>Viridiplantae</taxon>
        <taxon>Streptophyta</taxon>
        <taxon>Embryophyta</taxon>
        <taxon>Tracheophyta</taxon>
        <taxon>Spermatophyta</taxon>
        <taxon>Magnoliopsida</taxon>
        <taxon>eudicotyledons</taxon>
        <taxon>Gunneridae</taxon>
        <taxon>Pentapetalae</taxon>
        <taxon>rosids</taxon>
        <taxon>malvids</taxon>
        <taxon>Myrtales</taxon>
        <taxon>Melastomataceae</taxon>
        <taxon>Melastomatoideae</taxon>
        <taxon>Melastomateae</taxon>
        <taxon>Melastoma</taxon>
    </lineage>
</organism>
<name>A0ACB9RPZ9_9MYRT</name>
<reference evidence="2" key="1">
    <citation type="journal article" date="2023" name="Front. Plant Sci.">
        <title>Chromosomal-level genome assembly of Melastoma candidum provides insights into trichome evolution.</title>
        <authorList>
            <person name="Zhong Y."/>
            <person name="Wu W."/>
            <person name="Sun C."/>
            <person name="Zou P."/>
            <person name="Liu Y."/>
            <person name="Dai S."/>
            <person name="Zhou R."/>
        </authorList>
    </citation>
    <scope>NUCLEOTIDE SEQUENCE [LARGE SCALE GENOMIC DNA]</scope>
</reference>
<dbReference type="EMBL" id="CM042882">
    <property type="protein sequence ID" value="KAI4380765.1"/>
    <property type="molecule type" value="Genomic_DNA"/>
</dbReference>
<protein>
    <submittedName>
        <fullName evidence="1">Uncharacterized protein</fullName>
    </submittedName>
</protein>
<dbReference type="Proteomes" id="UP001057402">
    <property type="component" value="Chromosome 3"/>
</dbReference>
<sequence>MAVSRLWEQDLDLNKIEDLCYGAPQSGMIEEVCEACRQQEFIWTPGVREMKPSDVMDVTVLLRKYLSQFFIAPVFSEDDVSHWFLPRVGVVASYVNKTSDNIADFFSYTRQKSRRGGEFVSTVARLFYYATTTSMVPLGRVIRDALLTAAYQQCDFFIADGFMNNRTFLEELRFKRCNGKIQLSLNNYPMDV</sequence>
<evidence type="ECO:0000313" key="1">
    <source>
        <dbReference type="EMBL" id="KAI4380765.1"/>
    </source>
</evidence>
<comment type="caution">
    <text evidence="1">The sequence shown here is derived from an EMBL/GenBank/DDBJ whole genome shotgun (WGS) entry which is preliminary data.</text>
</comment>
<gene>
    <name evidence="1" type="ORF">MLD38_006917</name>
</gene>
<evidence type="ECO:0000313" key="2">
    <source>
        <dbReference type="Proteomes" id="UP001057402"/>
    </source>
</evidence>